<gene>
    <name evidence="1" type="ORF">XBI1_2660004</name>
</gene>
<evidence type="ECO:0000313" key="2">
    <source>
        <dbReference type="Proteomes" id="UP000028480"/>
    </source>
</evidence>
<dbReference type="RefSeq" id="WP_038188852.1">
    <property type="nucleotide sequence ID" value="NZ_CAWLWA010000186.1"/>
</dbReference>
<name>A0A077QIR7_XENBV</name>
<accession>A0A077QIR7</accession>
<dbReference type="Proteomes" id="UP000028480">
    <property type="component" value="Unassembled WGS sequence"/>
</dbReference>
<sequence>MGNFISRKFRQGQQSRLFPRSLRRDEGCIEEHDEEVCVRDQWVSDRIHRHCEYAPENALTNLHKTYADRGKIINYNCLDAFNTKRDPVGKGRRLAMQQPHAQLDEIYILERTHCQLQGDGDAHYFMKSIGPITLHVPDGHYLYVIYTDMPLTVICGLYDPNRIPAIGHTSLIKGRIRLYGKNKNISQLDDKDIDYAKYPVLLAGELFFDDGRLTMWNNRSGHYFPKGDKVVLNATNCILPQKLFRQVWG</sequence>
<protein>
    <submittedName>
        <fullName evidence="1">Uncharacterized protein</fullName>
    </submittedName>
</protein>
<organism evidence="1 2">
    <name type="scientific">Xenorhabdus bovienii str. Intermedium</name>
    <dbReference type="NCBI Taxonomy" id="1379677"/>
    <lineage>
        <taxon>Bacteria</taxon>
        <taxon>Pseudomonadati</taxon>
        <taxon>Pseudomonadota</taxon>
        <taxon>Gammaproteobacteria</taxon>
        <taxon>Enterobacterales</taxon>
        <taxon>Morganellaceae</taxon>
        <taxon>Xenorhabdus</taxon>
    </lineage>
</organism>
<dbReference type="AlphaFoldDB" id="A0A077QIR7"/>
<dbReference type="EMBL" id="CBTB010000186">
    <property type="protein sequence ID" value="CDH33444.1"/>
    <property type="molecule type" value="Genomic_DNA"/>
</dbReference>
<comment type="caution">
    <text evidence="1">The sequence shown here is derived from an EMBL/GenBank/DDBJ whole genome shotgun (WGS) entry which is preliminary data.</text>
</comment>
<dbReference type="HOGENOM" id="CLU_1115413_0_0_6"/>
<evidence type="ECO:0000313" key="1">
    <source>
        <dbReference type="EMBL" id="CDH33444.1"/>
    </source>
</evidence>
<reference evidence="1" key="1">
    <citation type="submission" date="2013-07" db="EMBL/GenBank/DDBJ databases">
        <title>Sub-species coevolution in mutualistic symbiosis.</title>
        <authorList>
            <person name="Murfin K."/>
            <person name="Klassen J."/>
            <person name="Lee M."/>
            <person name="Forst S."/>
            <person name="Stock P."/>
            <person name="Goodrich-Blair H."/>
        </authorList>
    </citation>
    <scope>NUCLEOTIDE SEQUENCE [LARGE SCALE GENOMIC DNA]</scope>
    <source>
        <strain evidence="1">Intermedium</strain>
    </source>
</reference>
<proteinExistence type="predicted"/>